<organism evidence="4">
    <name type="scientific">Laccaria bicolor (strain S238N-H82 / ATCC MYA-4686)</name>
    <name type="common">Bicoloured deceiver</name>
    <name type="synonym">Laccaria laccata var. bicolor</name>
    <dbReference type="NCBI Taxonomy" id="486041"/>
    <lineage>
        <taxon>Eukaryota</taxon>
        <taxon>Fungi</taxon>
        <taxon>Dikarya</taxon>
        <taxon>Basidiomycota</taxon>
        <taxon>Agaricomycotina</taxon>
        <taxon>Agaricomycetes</taxon>
        <taxon>Agaricomycetidae</taxon>
        <taxon>Agaricales</taxon>
        <taxon>Agaricineae</taxon>
        <taxon>Hydnangiaceae</taxon>
        <taxon>Laccaria</taxon>
    </lineage>
</organism>
<feature type="region of interest" description="Disordered" evidence="2">
    <location>
        <begin position="101"/>
        <end position="155"/>
    </location>
</feature>
<reference evidence="3 4" key="1">
    <citation type="journal article" date="2008" name="Nature">
        <title>The genome of Laccaria bicolor provides insights into mycorrhizal symbiosis.</title>
        <authorList>
            <person name="Martin F."/>
            <person name="Aerts A."/>
            <person name="Ahren D."/>
            <person name="Brun A."/>
            <person name="Danchin E.G.J."/>
            <person name="Duchaussoy F."/>
            <person name="Gibon J."/>
            <person name="Kohler A."/>
            <person name="Lindquist E."/>
            <person name="Pereda V."/>
            <person name="Salamov A."/>
            <person name="Shapiro H.J."/>
            <person name="Wuyts J."/>
            <person name="Blaudez D."/>
            <person name="Buee M."/>
            <person name="Brokstein P."/>
            <person name="Canbaeck B."/>
            <person name="Cohen D."/>
            <person name="Courty P.E."/>
            <person name="Coutinho P.M."/>
            <person name="Delaruelle C."/>
            <person name="Detter J.C."/>
            <person name="Deveau A."/>
            <person name="DiFazio S."/>
            <person name="Duplessis S."/>
            <person name="Fraissinet-Tachet L."/>
            <person name="Lucic E."/>
            <person name="Frey-Klett P."/>
            <person name="Fourrey C."/>
            <person name="Feussner I."/>
            <person name="Gay G."/>
            <person name="Grimwood J."/>
            <person name="Hoegger P.J."/>
            <person name="Jain P."/>
            <person name="Kilaru S."/>
            <person name="Labbe J."/>
            <person name="Lin Y.C."/>
            <person name="Legue V."/>
            <person name="Le Tacon F."/>
            <person name="Marmeisse R."/>
            <person name="Melayah D."/>
            <person name="Montanini B."/>
            <person name="Muratet M."/>
            <person name="Nehls U."/>
            <person name="Niculita-Hirzel H."/>
            <person name="Oudot-Le Secq M.P."/>
            <person name="Peter M."/>
            <person name="Quesneville H."/>
            <person name="Rajashekar B."/>
            <person name="Reich M."/>
            <person name="Rouhier N."/>
            <person name="Schmutz J."/>
            <person name="Yin T."/>
            <person name="Chalot M."/>
            <person name="Henrissat B."/>
            <person name="Kuees U."/>
            <person name="Lucas S."/>
            <person name="Van de Peer Y."/>
            <person name="Podila G.K."/>
            <person name="Polle A."/>
            <person name="Pukkila P.J."/>
            <person name="Richardson P.M."/>
            <person name="Rouze P."/>
            <person name="Sanders I.R."/>
            <person name="Stajich J.E."/>
            <person name="Tunlid A."/>
            <person name="Tuskan G."/>
            <person name="Grigoriev I.V."/>
        </authorList>
    </citation>
    <scope>NUCLEOTIDE SEQUENCE [LARGE SCALE GENOMIC DNA]</scope>
    <source>
        <strain evidence="4">S238N-H82 / ATCC MYA-4686</strain>
    </source>
</reference>
<dbReference type="InParanoid" id="B0DFE1"/>
<protein>
    <submittedName>
        <fullName evidence="3">Predicted protein</fullName>
    </submittedName>
</protein>
<evidence type="ECO:0000313" key="3">
    <source>
        <dbReference type="EMBL" id="EDR06848.1"/>
    </source>
</evidence>
<dbReference type="Proteomes" id="UP000001194">
    <property type="component" value="Unassembled WGS sequence"/>
</dbReference>
<keyword evidence="4" id="KW-1185">Reference proteome</keyword>
<dbReference type="AlphaFoldDB" id="B0DFE1"/>
<dbReference type="RefSeq" id="XP_001882695.1">
    <property type="nucleotide sequence ID" value="XM_001882660.1"/>
</dbReference>
<proteinExistence type="predicted"/>
<evidence type="ECO:0000256" key="1">
    <source>
        <dbReference type="SAM" id="Coils"/>
    </source>
</evidence>
<feature type="compositionally biased region" description="Low complexity" evidence="2">
    <location>
        <begin position="113"/>
        <end position="129"/>
    </location>
</feature>
<dbReference type="EMBL" id="DS547107">
    <property type="protein sequence ID" value="EDR06848.1"/>
    <property type="molecule type" value="Genomic_DNA"/>
</dbReference>
<name>B0DFE1_LACBS</name>
<dbReference type="KEGG" id="lbc:LACBIDRAFT_328601"/>
<feature type="coiled-coil region" evidence="1">
    <location>
        <begin position="311"/>
        <end position="341"/>
    </location>
</feature>
<keyword evidence="1" id="KW-0175">Coiled coil</keyword>
<dbReference type="OrthoDB" id="10370348at2759"/>
<sequence length="392" mass="43389">MEALPLYEFPPKPVLVRQWKSDYLSVLFGDDSDRFIVPDDGPINRLLKLSRLRWYTTRNTTGCPNHEYLIAELSLGPTTLGYVRLESLCCDPIALGMNSDARESEMEPPAPPNTLSNSITSLSESSPLPGSDLDASSMEPVSVPPSHNDPTCAVDHPPLLKLTSTSSAYASVVCHPQGFDTPDELLLDFDWSSPDTMPNVRPLTLLDLAFLADVVDTLCISINGERPTCNCFAEGMVGVVDLLQASETAHNSSPLSIFGRGANEDPSDSNDHRTLNALQLRDRFYESRDPLFFDNALRRLDRTTNDYDKAIEILRTTNKGLSEALQRLERATTEARDSSARANIAAREAFEARERADIAQRELEALLGARNERHVMVAETVAMAYEEYPPSD</sequence>
<gene>
    <name evidence="3" type="ORF">LACBIDRAFT_328601</name>
</gene>
<dbReference type="HOGENOM" id="CLU_704124_0_0_1"/>
<evidence type="ECO:0000256" key="2">
    <source>
        <dbReference type="SAM" id="MobiDB-lite"/>
    </source>
</evidence>
<accession>B0DFE1</accession>
<dbReference type="GeneID" id="6078328"/>
<evidence type="ECO:0000313" key="4">
    <source>
        <dbReference type="Proteomes" id="UP000001194"/>
    </source>
</evidence>